<keyword evidence="3" id="KW-1185">Reference proteome</keyword>
<reference evidence="2" key="1">
    <citation type="submission" date="2011-01" db="EMBL/GenBank/DDBJ databases">
        <authorList>
            <person name="Muzny D."/>
            <person name="Qin X."/>
            <person name="Buhay C."/>
            <person name="Dugan-Rocha S."/>
            <person name="Ding Y."/>
            <person name="Chen G."/>
            <person name="Hawes A."/>
            <person name="Holder M."/>
            <person name="Jhangiani S."/>
            <person name="Johnson A."/>
            <person name="Khan Z."/>
            <person name="Li Z."/>
            <person name="Liu W."/>
            <person name="Liu X."/>
            <person name="Perez L."/>
            <person name="Shen H."/>
            <person name="Wang Q."/>
            <person name="Watt J."/>
            <person name="Xi L."/>
            <person name="Xin Y."/>
            <person name="Zhou J."/>
            <person name="Deng J."/>
            <person name="Jiang H."/>
            <person name="Liu Y."/>
            <person name="Qu J."/>
            <person name="Song X.-Z."/>
            <person name="Zhang L."/>
            <person name="Villasana D."/>
            <person name="Johnson A."/>
            <person name="Liu J."/>
            <person name="Liyanage D."/>
            <person name="Lorensuhewa L."/>
            <person name="Robinson T."/>
            <person name="Song A."/>
            <person name="Song B.-B."/>
            <person name="Dinh H."/>
            <person name="Thornton R."/>
            <person name="Coyle M."/>
            <person name="Francisco L."/>
            <person name="Jackson L."/>
            <person name="Javaid M."/>
            <person name="Korchina V."/>
            <person name="Kovar C."/>
            <person name="Mata R."/>
            <person name="Mathew T."/>
            <person name="Ngo R."/>
            <person name="Nguyen L."/>
            <person name="Nguyen N."/>
            <person name="Okwuonu G."/>
            <person name="Ongeri F."/>
            <person name="Pham C."/>
            <person name="Simmons D."/>
            <person name="Wilczek-Boney K."/>
            <person name="Hale W."/>
            <person name="Jakkamsetti A."/>
            <person name="Pham P."/>
            <person name="Ruth R."/>
            <person name="San Lucas F."/>
            <person name="Warren J."/>
            <person name="Zhang J."/>
            <person name="Zhao Z."/>
            <person name="Zhou C."/>
            <person name="Zhu D."/>
            <person name="Lee S."/>
            <person name="Bess C."/>
            <person name="Blankenburg K."/>
            <person name="Forbes L."/>
            <person name="Fu Q."/>
            <person name="Gubbala S."/>
            <person name="Hirani K."/>
            <person name="Jayaseelan J.C."/>
            <person name="Lara F."/>
            <person name="Munidasa M."/>
            <person name="Palculict T."/>
            <person name="Patil S."/>
            <person name="Pu L.-L."/>
            <person name="Saada N."/>
            <person name="Tang L."/>
            <person name="Weissenberger G."/>
            <person name="Zhu Y."/>
            <person name="Hemphill L."/>
            <person name="Shang Y."/>
            <person name="Youmans B."/>
            <person name="Ayvaz T."/>
            <person name="Ross M."/>
            <person name="Santibanez J."/>
            <person name="Aqrawi P."/>
            <person name="Gross S."/>
            <person name="Joshi V."/>
            <person name="Fowler G."/>
            <person name="Nazareth L."/>
            <person name="Reid J."/>
            <person name="Worley K."/>
            <person name="Petrosino J."/>
            <person name="Highlander S."/>
            <person name="Gibbs R."/>
        </authorList>
    </citation>
    <scope>NUCLEOTIDE SEQUENCE [LARGE SCALE GENOMIC DNA]</scope>
    <source>
        <strain evidence="2">ATCC 33269</strain>
    </source>
</reference>
<dbReference type="Proteomes" id="UP000005580">
    <property type="component" value="Unassembled WGS sequence"/>
</dbReference>
<gene>
    <name evidence="2" type="ORF">HMPREF0663_11338</name>
</gene>
<evidence type="ECO:0000313" key="2">
    <source>
        <dbReference type="EMBL" id="EFZ36425.1"/>
    </source>
</evidence>
<organism evidence="2 3">
    <name type="scientific">Hoylesella oralis ATCC 33269</name>
    <dbReference type="NCBI Taxonomy" id="873533"/>
    <lineage>
        <taxon>Bacteria</taxon>
        <taxon>Pseudomonadati</taxon>
        <taxon>Bacteroidota</taxon>
        <taxon>Bacteroidia</taxon>
        <taxon>Bacteroidales</taxon>
        <taxon>Prevotellaceae</taxon>
        <taxon>Hoylesella</taxon>
    </lineage>
</organism>
<keyword evidence="1" id="KW-0472">Membrane</keyword>
<dbReference type="EMBL" id="AEPE02000005">
    <property type="protein sequence ID" value="EFZ36425.1"/>
    <property type="molecule type" value="Genomic_DNA"/>
</dbReference>
<sequence>MKHIAMSAVLKVFVFIDCYVLVIKLIHIIFFVIKVFKCVGARSEAVCLIQKYKKI</sequence>
<protein>
    <submittedName>
        <fullName evidence="2">Uncharacterized protein</fullName>
    </submittedName>
</protein>
<dbReference type="HOGENOM" id="CLU_3028549_0_0_10"/>
<feature type="transmembrane region" description="Helical" evidence="1">
    <location>
        <begin position="12"/>
        <end position="33"/>
    </location>
</feature>
<keyword evidence="1" id="KW-0812">Transmembrane</keyword>
<proteinExistence type="predicted"/>
<keyword evidence="1" id="KW-1133">Transmembrane helix</keyword>
<name>E7RQ87_9BACT</name>
<evidence type="ECO:0000313" key="3">
    <source>
        <dbReference type="Proteomes" id="UP000005580"/>
    </source>
</evidence>
<comment type="caution">
    <text evidence="2">The sequence shown here is derived from an EMBL/GenBank/DDBJ whole genome shotgun (WGS) entry which is preliminary data.</text>
</comment>
<dbReference type="AlphaFoldDB" id="E7RQ87"/>
<evidence type="ECO:0000256" key="1">
    <source>
        <dbReference type="SAM" id="Phobius"/>
    </source>
</evidence>
<accession>E7RQ87</accession>